<dbReference type="Pfam" id="PF12328">
    <property type="entry name" value="Rpp20"/>
    <property type="match status" value="1"/>
</dbReference>
<feature type="compositionally biased region" description="Acidic residues" evidence="4">
    <location>
        <begin position="164"/>
        <end position="183"/>
    </location>
</feature>
<gene>
    <name evidence="5" type="ORF">AB675_10056</name>
</gene>
<evidence type="ECO:0000256" key="1">
    <source>
        <dbReference type="ARBA" id="ARBA00004123"/>
    </source>
</evidence>
<evidence type="ECO:0000256" key="2">
    <source>
        <dbReference type="ARBA" id="ARBA00022694"/>
    </source>
</evidence>
<dbReference type="Proteomes" id="UP000038010">
    <property type="component" value="Unassembled WGS sequence"/>
</dbReference>
<dbReference type="VEuPathDB" id="FungiDB:AB675_10056"/>
<dbReference type="Gene3D" id="3.30.110.20">
    <property type="entry name" value="Alba-like domain"/>
    <property type="match status" value="1"/>
</dbReference>
<dbReference type="GeneID" id="28730678"/>
<dbReference type="GO" id="GO:0001682">
    <property type="term" value="P:tRNA 5'-leader removal"/>
    <property type="evidence" value="ECO:0007669"/>
    <property type="project" value="InterPro"/>
</dbReference>
<keyword evidence="2" id="KW-0819">tRNA processing</keyword>
<feature type="region of interest" description="Disordered" evidence="4">
    <location>
        <begin position="196"/>
        <end position="245"/>
    </location>
</feature>
<evidence type="ECO:0000313" key="5">
    <source>
        <dbReference type="EMBL" id="KPI36633.1"/>
    </source>
</evidence>
<feature type="compositionally biased region" description="Basic residues" evidence="4">
    <location>
        <begin position="231"/>
        <end position="243"/>
    </location>
</feature>
<dbReference type="GO" id="GO:0006364">
    <property type="term" value="P:rRNA processing"/>
    <property type="evidence" value="ECO:0007669"/>
    <property type="project" value="TreeGrafter"/>
</dbReference>
<evidence type="ECO:0000256" key="3">
    <source>
        <dbReference type="ARBA" id="ARBA00023242"/>
    </source>
</evidence>
<evidence type="ECO:0000313" key="6">
    <source>
        <dbReference type="Proteomes" id="UP000038010"/>
    </source>
</evidence>
<protein>
    <submittedName>
        <fullName evidence="5">Uncharacterized protein</fullName>
    </submittedName>
</protein>
<dbReference type="GO" id="GO:0000171">
    <property type="term" value="F:ribonuclease MRP activity"/>
    <property type="evidence" value="ECO:0007669"/>
    <property type="project" value="TreeGrafter"/>
</dbReference>
<dbReference type="EMBL" id="LFJN01000029">
    <property type="protein sequence ID" value="KPI36633.1"/>
    <property type="molecule type" value="Genomic_DNA"/>
</dbReference>
<feature type="region of interest" description="Disordered" evidence="4">
    <location>
        <begin position="161"/>
        <end position="183"/>
    </location>
</feature>
<dbReference type="RefSeq" id="XP_017996596.1">
    <property type="nucleotide sequence ID" value="XM_018138798.1"/>
</dbReference>
<dbReference type="GO" id="GO:0000172">
    <property type="term" value="C:ribonuclease MRP complex"/>
    <property type="evidence" value="ECO:0007669"/>
    <property type="project" value="InterPro"/>
</dbReference>
<dbReference type="STRING" id="1664694.A0A0N1H610"/>
<dbReference type="InterPro" id="IPR014612">
    <property type="entry name" value="Pop7/Rpp20"/>
</dbReference>
<sequence>MSDQSRPFNVTDELNKLRHEKKNGQMRALPPNATIQKRPIIHAPIPSQHAGAKVPKVVYVSSKTPFISAVKRVKKLLTHVEKRATKDVQLIRNGPEKGMRKLAQASEDVGKQREEVLVKASGRAMEKALRIGEWFKEKEKDVLCNVEVRSGSVSVVDDIVETKEESEESASEEEHEEQIEEFTELTTELEGGETTLELLGNPTSTSDAAVPVTETEEAKESTGVSTGTNAGKKKRKRGKRKRKVYEADELPESRIRWVKTVEVAISLKG</sequence>
<comment type="subcellular location">
    <subcellularLocation>
        <location evidence="1">Nucleus</location>
    </subcellularLocation>
</comment>
<name>A0A0N1H610_9EURO</name>
<dbReference type="InterPro" id="IPR020241">
    <property type="entry name" value="RNase_P/MRP_Pop7_fungi"/>
</dbReference>
<organism evidence="5 6">
    <name type="scientific">Cyphellophora attinorum</name>
    <dbReference type="NCBI Taxonomy" id="1664694"/>
    <lineage>
        <taxon>Eukaryota</taxon>
        <taxon>Fungi</taxon>
        <taxon>Dikarya</taxon>
        <taxon>Ascomycota</taxon>
        <taxon>Pezizomycotina</taxon>
        <taxon>Eurotiomycetes</taxon>
        <taxon>Chaetothyriomycetidae</taxon>
        <taxon>Chaetothyriales</taxon>
        <taxon>Cyphellophoraceae</taxon>
        <taxon>Cyphellophora</taxon>
    </lineage>
</organism>
<accession>A0A0N1H610</accession>
<evidence type="ECO:0000256" key="4">
    <source>
        <dbReference type="SAM" id="MobiDB-lite"/>
    </source>
</evidence>
<comment type="caution">
    <text evidence="5">The sequence shown here is derived from an EMBL/GenBank/DDBJ whole genome shotgun (WGS) entry which is preliminary data.</text>
</comment>
<keyword evidence="3" id="KW-0539">Nucleus</keyword>
<proteinExistence type="predicted"/>
<dbReference type="PANTHER" id="PTHR28256">
    <property type="entry name" value="RIBONUCLEASES P/MRP PROTEIN SUBUNIT POP7"/>
    <property type="match status" value="1"/>
</dbReference>
<dbReference type="OrthoDB" id="5416589at2759"/>
<keyword evidence="6" id="KW-1185">Reference proteome</keyword>
<dbReference type="InterPro" id="IPR036882">
    <property type="entry name" value="Alba-like_dom_sf"/>
</dbReference>
<dbReference type="GO" id="GO:0003723">
    <property type="term" value="F:RNA binding"/>
    <property type="evidence" value="ECO:0007669"/>
    <property type="project" value="TreeGrafter"/>
</dbReference>
<dbReference type="GO" id="GO:0034965">
    <property type="term" value="P:intronic box C/D snoRNA processing"/>
    <property type="evidence" value="ECO:0007669"/>
    <property type="project" value="TreeGrafter"/>
</dbReference>
<dbReference type="PANTHER" id="PTHR28256:SF1">
    <property type="entry name" value="RIBONUCLEASES P_MRP PROTEIN SUBUNIT POP7"/>
    <property type="match status" value="1"/>
</dbReference>
<reference evidence="5 6" key="1">
    <citation type="submission" date="2015-06" db="EMBL/GenBank/DDBJ databases">
        <title>Draft genome of the ant-associated black yeast Phialophora attae CBS 131958.</title>
        <authorList>
            <person name="Moreno L.F."/>
            <person name="Stielow B.J."/>
            <person name="de Hoog S."/>
            <person name="Vicente V.A."/>
            <person name="Weiss V.A."/>
            <person name="de Vries M."/>
            <person name="Cruz L.M."/>
            <person name="Souza E.M."/>
        </authorList>
    </citation>
    <scope>NUCLEOTIDE SEQUENCE [LARGE SCALE GENOMIC DNA]</scope>
    <source>
        <strain evidence="5 6">CBS 131958</strain>
    </source>
</reference>
<dbReference type="GO" id="GO:0005655">
    <property type="term" value="C:nucleolar ribonuclease P complex"/>
    <property type="evidence" value="ECO:0007669"/>
    <property type="project" value="InterPro"/>
</dbReference>
<dbReference type="GO" id="GO:0000294">
    <property type="term" value="P:nuclear-transcribed mRNA catabolic process, RNase MRP-dependent"/>
    <property type="evidence" value="ECO:0007669"/>
    <property type="project" value="TreeGrafter"/>
</dbReference>
<dbReference type="AlphaFoldDB" id="A0A0N1H610"/>
<dbReference type="GO" id="GO:0004526">
    <property type="term" value="F:ribonuclease P activity"/>
    <property type="evidence" value="ECO:0007669"/>
    <property type="project" value="TreeGrafter"/>
</dbReference>